<feature type="transmembrane region" description="Helical" evidence="3">
    <location>
        <begin position="455"/>
        <end position="478"/>
    </location>
</feature>
<dbReference type="GeneTree" id="ENSGT00940000165285"/>
<dbReference type="Gene3D" id="2.60.40.10">
    <property type="entry name" value="Immunoglobulins"/>
    <property type="match status" value="2"/>
</dbReference>
<evidence type="ECO:0000313" key="6">
    <source>
        <dbReference type="Proteomes" id="UP000002279"/>
    </source>
</evidence>
<keyword evidence="3" id="KW-1133">Transmembrane helix</keyword>
<keyword evidence="6" id="KW-1185">Reference proteome</keyword>
<dbReference type="SMART" id="SM00407">
    <property type="entry name" value="IGc1"/>
    <property type="match status" value="1"/>
</dbReference>
<dbReference type="SUPFAM" id="SSF48726">
    <property type="entry name" value="Immunoglobulin"/>
    <property type="match status" value="2"/>
</dbReference>
<reference evidence="5" key="2">
    <citation type="submission" date="2025-08" db="UniProtKB">
        <authorList>
            <consortium name="Ensembl"/>
        </authorList>
    </citation>
    <scope>IDENTIFICATION</scope>
    <source>
        <strain evidence="5">Glennie</strain>
    </source>
</reference>
<evidence type="ECO:0000259" key="4">
    <source>
        <dbReference type="PROSITE" id="PS50835"/>
    </source>
</evidence>
<dbReference type="InterPro" id="IPR036179">
    <property type="entry name" value="Ig-like_dom_sf"/>
</dbReference>
<evidence type="ECO:0000256" key="2">
    <source>
        <dbReference type="SAM" id="MobiDB-lite"/>
    </source>
</evidence>
<dbReference type="PROSITE" id="PS00290">
    <property type="entry name" value="IG_MHC"/>
    <property type="match status" value="1"/>
</dbReference>
<dbReference type="InterPro" id="IPR013106">
    <property type="entry name" value="Ig_V-set"/>
</dbReference>
<dbReference type="Pfam" id="PF07654">
    <property type="entry name" value="C1-set"/>
    <property type="match status" value="1"/>
</dbReference>
<dbReference type="PROSITE" id="PS50835">
    <property type="entry name" value="IG_LIKE"/>
    <property type="match status" value="2"/>
</dbReference>
<dbReference type="InterPro" id="IPR003599">
    <property type="entry name" value="Ig_sub"/>
</dbReference>
<organism evidence="5 6">
    <name type="scientific">Ornithorhynchus anatinus</name>
    <name type="common">Duckbill platypus</name>
    <dbReference type="NCBI Taxonomy" id="9258"/>
    <lineage>
        <taxon>Eukaryota</taxon>
        <taxon>Metazoa</taxon>
        <taxon>Chordata</taxon>
        <taxon>Craniata</taxon>
        <taxon>Vertebrata</taxon>
        <taxon>Euteleostomi</taxon>
        <taxon>Mammalia</taxon>
        <taxon>Monotremata</taxon>
        <taxon>Ornithorhynchidae</taxon>
        <taxon>Ornithorhynchus</taxon>
    </lineage>
</organism>
<reference evidence="5" key="3">
    <citation type="submission" date="2025-09" db="UniProtKB">
        <authorList>
            <consortium name="Ensembl"/>
        </authorList>
    </citation>
    <scope>IDENTIFICATION</scope>
    <source>
        <strain evidence="5">Glennie</strain>
    </source>
</reference>
<dbReference type="Ensembl" id="ENSOANT00000065544.1">
    <property type="protein sequence ID" value="ENSOANP00000053428.1"/>
    <property type="gene ID" value="ENSOANG00000037269.1"/>
</dbReference>
<evidence type="ECO:0000256" key="3">
    <source>
        <dbReference type="SAM" id="Phobius"/>
    </source>
</evidence>
<sequence length="490" mass="53940">MGGPARVRGFLGVGSQARRPRPAPRKRETESGGGRREGWEGDRARRAARASEPGPEAASTMPGRGPALLTVCCLLGPGFLGTPRGGAEAGESLSRVGQLYCVLERRVNSLETMEESLVRQNVQLVLRGPGPPAPPPPGDAFTFVLQERAPVLLQYVDEDADKLECRLSRYFTENTEILWPGLARHGTWLPIWYTVTISHAQARFTITTFCVQMVESGGQKPVHLSGVFSMRTRASQMQTSLAGTVLLDCAFALDHAASVDVAWVLRQKGGRRREMLRYRGAEKRVTHLDPKAEAFPAAIPRGNVSLLLRNVAVRDQGTYSCSVTAAALQGEVNVEVAVLESPKVKLNVESVNLVEGEERKLVCDVSRYYPLEAQAQWLRQPPAGSRLLPKVVDGTLASSHRQNGDETFSYSSYFLLTGSLRDDGVRYTCHVDHLSLKTPIRKSVTVRVTAKSWSWMWIFIGAILVALSGLLLGLLVHLHRVKIMDKRKPY</sequence>
<feature type="domain" description="Ig-like" evidence="4">
    <location>
        <begin position="342"/>
        <end position="445"/>
    </location>
</feature>
<dbReference type="Pfam" id="PF07686">
    <property type="entry name" value="V-set"/>
    <property type="match status" value="1"/>
</dbReference>
<evidence type="ECO:0000313" key="5">
    <source>
        <dbReference type="Ensembl" id="ENSOANP00000053428.1"/>
    </source>
</evidence>
<evidence type="ECO:0000256" key="1">
    <source>
        <dbReference type="ARBA" id="ARBA00023319"/>
    </source>
</evidence>
<keyword evidence="3" id="KW-0472">Membrane</keyword>
<dbReference type="InterPro" id="IPR003006">
    <property type="entry name" value="Ig/MHC_CS"/>
</dbReference>
<dbReference type="AlphaFoldDB" id="A0A6I8PM76"/>
<name>A0A6I8PM76_ORNAN</name>
<dbReference type="PANTHER" id="PTHR23411">
    <property type="entry name" value="TAPASIN"/>
    <property type="match status" value="1"/>
</dbReference>
<feature type="domain" description="Ig-like" evidence="4">
    <location>
        <begin position="221"/>
        <end position="333"/>
    </location>
</feature>
<dbReference type="InterPro" id="IPR007110">
    <property type="entry name" value="Ig-like_dom"/>
</dbReference>
<proteinExistence type="predicted"/>
<protein>
    <recommendedName>
        <fullName evidence="4">Ig-like domain-containing protein</fullName>
    </recommendedName>
</protein>
<feature type="compositionally biased region" description="Basic and acidic residues" evidence="2">
    <location>
        <begin position="25"/>
        <end position="45"/>
    </location>
</feature>
<keyword evidence="1" id="KW-0393">Immunoglobulin domain</keyword>
<dbReference type="InterPro" id="IPR003597">
    <property type="entry name" value="Ig_C1-set"/>
</dbReference>
<gene>
    <name evidence="5" type="primary">LOC103167815</name>
</gene>
<accession>A0A6I8PM76</accession>
<dbReference type="InterPro" id="IPR013783">
    <property type="entry name" value="Ig-like_fold"/>
</dbReference>
<dbReference type="Proteomes" id="UP000002279">
    <property type="component" value="Chromosome 17"/>
</dbReference>
<dbReference type="InterPro" id="IPR050380">
    <property type="entry name" value="Immune_Resp_Modulators"/>
</dbReference>
<reference evidence="5 6" key="1">
    <citation type="journal article" date="2008" name="Nature">
        <title>Genome analysis of the platypus reveals unique signatures of evolution.</title>
        <authorList>
            <person name="Warren W.C."/>
            <person name="Hillier L.W."/>
            <person name="Marshall Graves J.A."/>
            <person name="Birney E."/>
            <person name="Ponting C.P."/>
            <person name="Grutzner F."/>
            <person name="Belov K."/>
            <person name="Miller W."/>
            <person name="Clarke L."/>
            <person name="Chinwalla A.T."/>
            <person name="Yang S.P."/>
            <person name="Heger A."/>
            <person name="Locke D.P."/>
            <person name="Miethke P."/>
            <person name="Waters P.D."/>
            <person name="Veyrunes F."/>
            <person name="Fulton L."/>
            <person name="Fulton B."/>
            <person name="Graves T."/>
            <person name="Wallis J."/>
            <person name="Puente X.S."/>
            <person name="Lopez-Otin C."/>
            <person name="Ordonez G.R."/>
            <person name="Eichler E.E."/>
            <person name="Chen L."/>
            <person name="Cheng Z."/>
            <person name="Deakin J.E."/>
            <person name="Alsop A."/>
            <person name="Thompson K."/>
            <person name="Kirby P."/>
            <person name="Papenfuss A.T."/>
            <person name="Wakefield M.J."/>
            <person name="Olender T."/>
            <person name="Lancet D."/>
            <person name="Huttley G.A."/>
            <person name="Smit A.F."/>
            <person name="Pask A."/>
            <person name="Temple-Smith P."/>
            <person name="Batzer M.A."/>
            <person name="Walker J.A."/>
            <person name="Konkel M.K."/>
            <person name="Harris R.S."/>
            <person name="Whittington C.M."/>
            <person name="Wong E.S."/>
            <person name="Gemmell N.J."/>
            <person name="Buschiazzo E."/>
            <person name="Vargas Jentzsch I.M."/>
            <person name="Merkel A."/>
            <person name="Schmitz J."/>
            <person name="Zemann A."/>
            <person name="Churakov G."/>
            <person name="Kriegs J.O."/>
            <person name="Brosius J."/>
            <person name="Murchison E.P."/>
            <person name="Sachidanandam R."/>
            <person name="Smith C."/>
            <person name="Hannon G.J."/>
            <person name="Tsend-Ayush E."/>
            <person name="McMillan D."/>
            <person name="Attenborough R."/>
            <person name="Rens W."/>
            <person name="Ferguson-Smith M."/>
            <person name="Lefevre C.M."/>
            <person name="Sharp J.A."/>
            <person name="Nicholas K.R."/>
            <person name="Ray D.A."/>
            <person name="Kube M."/>
            <person name="Reinhardt R."/>
            <person name="Pringle T.H."/>
            <person name="Taylor J."/>
            <person name="Jones R.C."/>
            <person name="Nixon B."/>
            <person name="Dacheux J.L."/>
            <person name="Niwa H."/>
            <person name="Sekita Y."/>
            <person name="Huang X."/>
            <person name="Stark A."/>
            <person name="Kheradpour P."/>
            <person name="Kellis M."/>
            <person name="Flicek P."/>
            <person name="Chen Y."/>
            <person name="Webber C."/>
            <person name="Hardison R."/>
            <person name="Nelson J."/>
            <person name="Hallsworth-Pepin K."/>
            <person name="Delehaunty K."/>
            <person name="Markovic C."/>
            <person name="Minx P."/>
            <person name="Feng Y."/>
            <person name="Kremitzki C."/>
            <person name="Mitreva M."/>
            <person name="Glasscock J."/>
            <person name="Wylie T."/>
            <person name="Wohldmann P."/>
            <person name="Thiru P."/>
            <person name="Nhan M.N."/>
            <person name="Pohl C.S."/>
            <person name="Smith S.M."/>
            <person name="Hou S."/>
            <person name="Nefedov M."/>
            <person name="de Jong P.J."/>
            <person name="Renfree M.B."/>
            <person name="Mardis E.R."/>
            <person name="Wilson R.K."/>
        </authorList>
    </citation>
    <scope>NUCLEOTIDE SEQUENCE [LARGE SCALE GENOMIC DNA]</scope>
    <source>
        <strain evidence="5 6">Glennie</strain>
    </source>
</reference>
<dbReference type="SMART" id="SM00409">
    <property type="entry name" value="IG"/>
    <property type="match status" value="2"/>
</dbReference>
<dbReference type="Bgee" id="ENSOANG00000037269">
    <property type="expression patterns" value="Expressed in liver and 8 other cell types or tissues"/>
</dbReference>
<keyword evidence="3" id="KW-0812">Transmembrane</keyword>
<feature type="region of interest" description="Disordered" evidence="2">
    <location>
        <begin position="1"/>
        <end position="63"/>
    </location>
</feature>